<keyword evidence="1" id="KW-0597">Phosphoprotein</keyword>
<evidence type="ECO:0000313" key="4">
    <source>
        <dbReference type="Proteomes" id="UP000051660"/>
    </source>
</evidence>
<evidence type="ECO:0000313" key="3">
    <source>
        <dbReference type="EMBL" id="KRR26188.1"/>
    </source>
</evidence>
<evidence type="ECO:0000256" key="1">
    <source>
        <dbReference type="PROSITE-ProRule" id="PRU00169"/>
    </source>
</evidence>
<dbReference type="InterPro" id="IPR011006">
    <property type="entry name" value="CheY-like_superfamily"/>
</dbReference>
<dbReference type="AlphaFoldDB" id="A0A0R3N2K9"/>
<dbReference type="Gene3D" id="3.40.50.2300">
    <property type="match status" value="1"/>
</dbReference>
<dbReference type="SUPFAM" id="SSF52172">
    <property type="entry name" value="CheY-like"/>
    <property type="match status" value="1"/>
</dbReference>
<feature type="modified residue" description="4-aspartylphosphate" evidence="1">
    <location>
        <position position="7"/>
    </location>
</feature>
<dbReference type="PROSITE" id="PS50110">
    <property type="entry name" value="RESPONSE_REGULATORY"/>
    <property type="match status" value="1"/>
</dbReference>
<proteinExistence type="predicted"/>
<dbReference type="InterPro" id="IPR001789">
    <property type="entry name" value="Sig_transdc_resp-reg_receiver"/>
</dbReference>
<sequence>MDLLFTDVVLPGGLTGAQLAAQAKAICPSLKVLFTTGYARNSIIHHGRLDKGVQLIVKPFSFNELAAKVRDVLDQA</sequence>
<dbReference type="GO" id="GO:0000160">
    <property type="term" value="P:phosphorelay signal transduction system"/>
    <property type="evidence" value="ECO:0007669"/>
    <property type="project" value="InterPro"/>
</dbReference>
<feature type="domain" description="Response regulatory" evidence="2">
    <location>
        <begin position="1"/>
        <end position="73"/>
    </location>
</feature>
<dbReference type="EMBL" id="LLYB01000047">
    <property type="protein sequence ID" value="KRR26188.1"/>
    <property type="molecule type" value="Genomic_DNA"/>
</dbReference>
<gene>
    <name evidence="3" type="ORF">CQ14_21120</name>
</gene>
<organism evidence="3 4">
    <name type="scientific">Bradyrhizobium lablabi</name>
    <dbReference type="NCBI Taxonomy" id="722472"/>
    <lineage>
        <taxon>Bacteria</taxon>
        <taxon>Pseudomonadati</taxon>
        <taxon>Pseudomonadota</taxon>
        <taxon>Alphaproteobacteria</taxon>
        <taxon>Hyphomicrobiales</taxon>
        <taxon>Nitrobacteraceae</taxon>
        <taxon>Bradyrhizobium</taxon>
    </lineage>
</organism>
<protein>
    <recommendedName>
        <fullName evidence="2">Response regulatory domain-containing protein</fullName>
    </recommendedName>
</protein>
<name>A0A0R3N2K9_9BRAD</name>
<accession>A0A0R3N2K9</accession>
<comment type="caution">
    <text evidence="3">The sequence shown here is derived from an EMBL/GenBank/DDBJ whole genome shotgun (WGS) entry which is preliminary data.</text>
</comment>
<dbReference type="Proteomes" id="UP000051660">
    <property type="component" value="Unassembled WGS sequence"/>
</dbReference>
<evidence type="ECO:0000259" key="2">
    <source>
        <dbReference type="PROSITE" id="PS50110"/>
    </source>
</evidence>
<reference evidence="3 4" key="1">
    <citation type="submission" date="2014-03" db="EMBL/GenBank/DDBJ databases">
        <title>Bradyrhizobium valentinum sp. nov., isolated from effective nodules of Lupinus mariae-josephae, a lupine endemic of basic-lime soils in Eastern Spain.</title>
        <authorList>
            <person name="Duran D."/>
            <person name="Rey L."/>
            <person name="Navarro A."/>
            <person name="Busquets A."/>
            <person name="Imperial J."/>
            <person name="Ruiz-Argueso T."/>
        </authorList>
    </citation>
    <scope>NUCLEOTIDE SEQUENCE [LARGE SCALE GENOMIC DNA]</scope>
    <source>
        <strain evidence="3 4">CCBAU 23086</strain>
    </source>
</reference>